<dbReference type="InterPro" id="IPR011989">
    <property type="entry name" value="ARM-like"/>
</dbReference>
<dbReference type="SUPFAM" id="SSF48371">
    <property type="entry name" value="ARM repeat"/>
    <property type="match status" value="1"/>
</dbReference>
<organism evidence="2 3">
    <name type="scientific">Streblomastix strix</name>
    <dbReference type="NCBI Taxonomy" id="222440"/>
    <lineage>
        <taxon>Eukaryota</taxon>
        <taxon>Metamonada</taxon>
        <taxon>Preaxostyla</taxon>
        <taxon>Oxymonadida</taxon>
        <taxon>Streblomastigidae</taxon>
        <taxon>Streblomastix</taxon>
    </lineage>
</organism>
<dbReference type="AlphaFoldDB" id="A0A5J4TY77"/>
<dbReference type="Gene3D" id="1.25.10.10">
    <property type="entry name" value="Leucine-rich Repeat Variant"/>
    <property type="match status" value="1"/>
</dbReference>
<sequence>LKDILLSMVNMDADKRPTVQQLLDSQIFQAISSQEKRIRDTEQEKREEQEKIRLLQQKNREAEKMKREAQEQARISQQERIKAEQERIKAQEQVEQERIKNEQERIKNEEKLEQERIKNEEKLEQERIKNEELARQLQQLKKEAEEHNIEEKALKKGLISPELLKIVEEKLKIPLEGTEKEKKEILDVQERKLQTLLTIIGQYQTFSNKKQVIKSRVMDQIINILRKRNLNDIPSSISSIFVDLSNSFTEDIVPHLASKNPLPGLIRLLKHPNTQIVVDAIKTIYNILTNGYYSTDSTSPHPSFYMMEQCNGLDIIMTLFNANINKESKDLAAISLSHLYCAQEIKDKSHKEIIAHLKTLINDPDEQIKESAKNGLQDLAGNSINKADIEADGFAIPK</sequence>
<protein>
    <submittedName>
        <fullName evidence="2">Uncharacterized protein</fullName>
    </submittedName>
</protein>
<evidence type="ECO:0000256" key="1">
    <source>
        <dbReference type="SAM" id="MobiDB-lite"/>
    </source>
</evidence>
<comment type="caution">
    <text evidence="2">The sequence shown here is derived from an EMBL/GenBank/DDBJ whole genome shotgun (WGS) entry which is preliminary data.</text>
</comment>
<dbReference type="InterPro" id="IPR016024">
    <property type="entry name" value="ARM-type_fold"/>
</dbReference>
<name>A0A5J4TY77_9EUKA</name>
<gene>
    <name evidence="2" type="ORF">EZS28_041590</name>
</gene>
<feature type="non-terminal residue" evidence="2">
    <location>
        <position position="1"/>
    </location>
</feature>
<reference evidence="2 3" key="1">
    <citation type="submission" date="2019-03" db="EMBL/GenBank/DDBJ databases">
        <title>Single cell metagenomics reveals metabolic interactions within the superorganism composed of flagellate Streblomastix strix and complex community of Bacteroidetes bacteria on its surface.</title>
        <authorList>
            <person name="Treitli S.C."/>
            <person name="Kolisko M."/>
            <person name="Husnik F."/>
            <person name="Keeling P."/>
            <person name="Hampl V."/>
        </authorList>
    </citation>
    <scope>NUCLEOTIDE SEQUENCE [LARGE SCALE GENOMIC DNA]</scope>
    <source>
        <strain evidence="2">ST1C</strain>
    </source>
</reference>
<evidence type="ECO:0000313" key="3">
    <source>
        <dbReference type="Proteomes" id="UP000324800"/>
    </source>
</evidence>
<dbReference type="Proteomes" id="UP000324800">
    <property type="component" value="Unassembled WGS sequence"/>
</dbReference>
<evidence type="ECO:0000313" key="2">
    <source>
        <dbReference type="EMBL" id="KAA6362883.1"/>
    </source>
</evidence>
<dbReference type="OrthoDB" id="201709at2759"/>
<feature type="region of interest" description="Disordered" evidence="1">
    <location>
        <begin position="56"/>
        <end position="78"/>
    </location>
</feature>
<dbReference type="EMBL" id="SNRW01023605">
    <property type="protein sequence ID" value="KAA6362883.1"/>
    <property type="molecule type" value="Genomic_DNA"/>
</dbReference>
<proteinExistence type="predicted"/>
<accession>A0A5J4TY77</accession>